<gene>
    <name evidence="2" type="ORF">OLEA9_A049948</name>
</gene>
<keyword evidence="3" id="KW-1185">Reference proteome</keyword>
<reference evidence="2 3" key="1">
    <citation type="submission" date="2019-12" db="EMBL/GenBank/DDBJ databases">
        <authorList>
            <person name="Alioto T."/>
            <person name="Alioto T."/>
            <person name="Gomez Garrido J."/>
        </authorList>
    </citation>
    <scope>NUCLEOTIDE SEQUENCE [LARGE SCALE GENOMIC DNA]</scope>
</reference>
<evidence type="ECO:0000313" key="3">
    <source>
        <dbReference type="Proteomes" id="UP000594638"/>
    </source>
</evidence>
<feature type="compositionally biased region" description="Basic and acidic residues" evidence="1">
    <location>
        <begin position="97"/>
        <end position="106"/>
    </location>
</feature>
<sequence length="336" mass="37669">MGDHHHIAPATDRRAPVPQIPNFHLYRQTPNQEIPFIPEADCSERSDISIKKEIKRRRHIRRKKRSRSQSNQGNPLSKGQLARKERRFLSNPGTWKTLERKPEGIKRSIIPSGAEGSGSSGGASTGSKATSERSTKAEGFGYEAAAYFFKELVATEDEGFVLVPLVVLPRVQEGRELVRKATWKRSSFFQVVSRKLGFSKGTRLLAFGNSLFHIQSPSLTLLKQQPRFTLHFIDSLAFKSSLHLLIEFRPAPSQIPRYQDLKERGATRRKTSSPLWFGLNPSLRLPPNAALTDWTNLPTLVRVKVAKSTTSAAGGGDNYSLKAVFCINKSRHMGRD</sequence>
<feature type="compositionally biased region" description="Gly residues" evidence="1">
    <location>
        <begin position="115"/>
        <end position="124"/>
    </location>
</feature>
<evidence type="ECO:0000256" key="1">
    <source>
        <dbReference type="SAM" id="MobiDB-lite"/>
    </source>
</evidence>
<proteinExistence type="predicted"/>
<dbReference type="EMBL" id="CACTIH010010825">
    <property type="protein sequence ID" value="CAA3033716.1"/>
    <property type="molecule type" value="Genomic_DNA"/>
</dbReference>
<protein>
    <submittedName>
        <fullName evidence="2">Uncharacterized protein</fullName>
    </submittedName>
</protein>
<dbReference type="Gramene" id="OE9A049948T1">
    <property type="protein sequence ID" value="OE9A049948C1"/>
    <property type="gene ID" value="OE9A049948"/>
</dbReference>
<dbReference type="AlphaFoldDB" id="A0A8S0VNI6"/>
<accession>A0A8S0VNI6</accession>
<evidence type="ECO:0000313" key="2">
    <source>
        <dbReference type="EMBL" id="CAA3033716.1"/>
    </source>
</evidence>
<dbReference type="Proteomes" id="UP000594638">
    <property type="component" value="Unassembled WGS sequence"/>
</dbReference>
<feature type="compositionally biased region" description="Basic residues" evidence="1">
    <location>
        <begin position="53"/>
        <end position="67"/>
    </location>
</feature>
<comment type="caution">
    <text evidence="2">The sequence shown here is derived from an EMBL/GenBank/DDBJ whole genome shotgun (WGS) entry which is preliminary data.</text>
</comment>
<feature type="region of interest" description="Disordered" evidence="1">
    <location>
        <begin position="48"/>
        <end position="134"/>
    </location>
</feature>
<organism evidence="2 3">
    <name type="scientific">Olea europaea subsp. europaea</name>
    <dbReference type="NCBI Taxonomy" id="158383"/>
    <lineage>
        <taxon>Eukaryota</taxon>
        <taxon>Viridiplantae</taxon>
        <taxon>Streptophyta</taxon>
        <taxon>Embryophyta</taxon>
        <taxon>Tracheophyta</taxon>
        <taxon>Spermatophyta</taxon>
        <taxon>Magnoliopsida</taxon>
        <taxon>eudicotyledons</taxon>
        <taxon>Gunneridae</taxon>
        <taxon>Pentapetalae</taxon>
        <taxon>asterids</taxon>
        <taxon>lamiids</taxon>
        <taxon>Lamiales</taxon>
        <taxon>Oleaceae</taxon>
        <taxon>Oleeae</taxon>
        <taxon>Olea</taxon>
    </lineage>
</organism>
<name>A0A8S0VNI6_OLEEU</name>